<evidence type="ECO:0000256" key="5">
    <source>
        <dbReference type="ARBA" id="ARBA00022989"/>
    </source>
</evidence>
<keyword evidence="6 8" id="KW-0472">Membrane</keyword>
<keyword evidence="4 8" id="KW-0812">Transmembrane</keyword>
<feature type="transmembrane region" description="Helical" evidence="8">
    <location>
        <begin position="167"/>
        <end position="186"/>
    </location>
</feature>
<dbReference type="AlphaFoldDB" id="A0A7S2A2C0"/>
<feature type="region of interest" description="Disordered" evidence="7">
    <location>
        <begin position="1"/>
        <end position="20"/>
    </location>
</feature>
<sequence length="462" mass="51802">MSENSTSSNDDRLAPLQRFKSTRSRRNLNEVLTVCNEEEFNAAHGGHWRRRSSSMLVIDDWATSPASLSDFNPASQEERLTSMVRRASSRRLLDNQHLHADKSTLLQRRPLMQEVKEKKIEKEELKTDKDETSKNNWILYAVGVLVMGVGASLPYNAIHSSDPGCSLFIAFVTHIFLVACNLHKVVPSMLKSGGKTTLPFSYHAALVFLSFTFNVLRADASSRLPPAVVMMIMNGRMLIGMVYDFLFWGVRYSFDQVLSAAVITLGIVWSGISTSIASSRSNSEDKENDILSMAIGAAELVLGLVLITILTTTIKIGFQRYGECPEEQILFQHLLALPMFYLIESQWQQIGPRLDDWMEARDWIKGALLLSILVFTMVHMHSMALFTARAPNLLLYQIVDTVKKFTIVVVTALYRAPPLPPAGFWGGSILLVVGTLRFLSVSQPPKEEDGDDIEEEESKKKK</sequence>
<feature type="region of interest" description="Disordered" evidence="7">
    <location>
        <begin position="442"/>
        <end position="462"/>
    </location>
</feature>
<evidence type="ECO:0000313" key="9">
    <source>
        <dbReference type="EMBL" id="CAD9355827.1"/>
    </source>
</evidence>
<feature type="transmembrane region" description="Helical" evidence="8">
    <location>
        <begin position="198"/>
        <end position="216"/>
    </location>
</feature>
<feature type="transmembrane region" description="Helical" evidence="8">
    <location>
        <begin position="422"/>
        <end position="439"/>
    </location>
</feature>
<evidence type="ECO:0000256" key="2">
    <source>
        <dbReference type="ARBA" id="ARBA00022448"/>
    </source>
</evidence>
<evidence type="ECO:0008006" key="10">
    <source>
        <dbReference type="Google" id="ProtNLM"/>
    </source>
</evidence>
<feature type="transmembrane region" description="Helical" evidence="8">
    <location>
        <begin position="257"/>
        <end position="278"/>
    </location>
</feature>
<dbReference type="InterPro" id="IPR013657">
    <property type="entry name" value="SCL35B1-4/HUT1"/>
</dbReference>
<dbReference type="PANTHER" id="PTHR10778">
    <property type="entry name" value="SOLUTE CARRIER FAMILY 35 MEMBER B"/>
    <property type="match status" value="1"/>
</dbReference>
<evidence type="ECO:0000256" key="4">
    <source>
        <dbReference type="ARBA" id="ARBA00022692"/>
    </source>
</evidence>
<evidence type="ECO:0000256" key="8">
    <source>
        <dbReference type="SAM" id="Phobius"/>
    </source>
</evidence>
<dbReference type="GO" id="GO:0005789">
    <property type="term" value="C:endoplasmic reticulum membrane"/>
    <property type="evidence" value="ECO:0007669"/>
    <property type="project" value="TreeGrafter"/>
</dbReference>
<evidence type="ECO:0000256" key="7">
    <source>
        <dbReference type="SAM" id="MobiDB-lite"/>
    </source>
</evidence>
<keyword evidence="3" id="KW-0762">Sugar transport</keyword>
<evidence type="ECO:0000256" key="1">
    <source>
        <dbReference type="ARBA" id="ARBA00004127"/>
    </source>
</evidence>
<comment type="subcellular location">
    <subcellularLocation>
        <location evidence="1">Endomembrane system</location>
        <topology evidence="1">Multi-pass membrane protein</topology>
    </subcellularLocation>
</comment>
<feature type="transmembrane region" description="Helical" evidence="8">
    <location>
        <begin position="228"/>
        <end position="250"/>
    </location>
</feature>
<dbReference type="GO" id="GO:0005464">
    <property type="term" value="F:UDP-xylose transmembrane transporter activity"/>
    <property type="evidence" value="ECO:0007669"/>
    <property type="project" value="TreeGrafter"/>
</dbReference>
<reference evidence="9" key="1">
    <citation type="submission" date="2021-01" db="EMBL/GenBank/DDBJ databases">
        <authorList>
            <person name="Corre E."/>
            <person name="Pelletier E."/>
            <person name="Niang G."/>
            <person name="Scheremetjew M."/>
            <person name="Finn R."/>
            <person name="Kale V."/>
            <person name="Holt S."/>
            <person name="Cochrane G."/>
            <person name="Meng A."/>
            <person name="Brown T."/>
            <person name="Cohen L."/>
        </authorList>
    </citation>
    <scope>NUCLEOTIDE SEQUENCE</scope>
    <source>
        <strain evidence="9">Pop2</strain>
    </source>
</reference>
<dbReference type="EMBL" id="HBGN01037803">
    <property type="protein sequence ID" value="CAD9355827.1"/>
    <property type="molecule type" value="Transcribed_RNA"/>
</dbReference>
<evidence type="ECO:0000256" key="6">
    <source>
        <dbReference type="ARBA" id="ARBA00023136"/>
    </source>
</evidence>
<evidence type="ECO:0000256" key="3">
    <source>
        <dbReference type="ARBA" id="ARBA00022597"/>
    </source>
</evidence>
<name>A0A7S2A2C0_9STRA</name>
<keyword evidence="5 8" id="KW-1133">Transmembrane helix</keyword>
<gene>
    <name evidence="9" type="ORF">DBRI1063_LOCUS24203</name>
</gene>
<feature type="transmembrane region" description="Helical" evidence="8">
    <location>
        <begin position="137"/>
        <end position="155"/>
    </location>
</feature>
<dbReference type="GO" id="GO:0005462">
    <property type="term" value="F:UDP-N-acetylglucosamine transmembrane transporter activity"/>
    <property type="evidence" value="ECO:0007669"/>
    <property type="project" value="TreeGrafter"/>
</dbReference>
<protein>
    <recommendedName>
        <fullName evidence="10">Sugar phosphate transporter domain-containing protein</fullName>
    </recommendedName>
</protein>
<organism evidence="9">
    <name type="scientific">Ditylum brightwellii</name>
    <dbReference type="NCBI Taxonomy" id="49249"/>
    <lineage>
        <taxon>Eukaryota</taxon>
        <taxon>Sar</taxon>
        <taxon>Stramenopiles</taxon>
        <taxon>Ochrophyta</taxon>
        <taxon>Bacillariophyta</taxon>
        <taxon>Mediophyceae</taxon>
        <taxon>Lithodesmiophycidae</taxon>
        <taxon>Lithodesmiales</taxon>
        <taxon>Lithodesmiaceae</taxon>
        <taxon>Ditylum</taxon>
    </lineage>
</organism>
<keyword evidence="2" id="KW-0813">Transport</keyword>
<feature type="transmembrane region" description="Helical" evidence="8">
    <location>
        <begin position="367"/>
        <end position="386"/>
    </location>
</feature>
<proteinExistence type="predicted"/>
<accession>A0A7S2A2C0</accession>
<dbReference type="Pfam" id="PF08449">
    <property type="entry name" value="UAA"/>
    <property type="match status" value="1"/>
</dbReference>
<dbReference type="PANTHER" id="PTHR10778:SF4">
    <property type="entry name" value="NUCLEOTIDE SUGAR TRANSPORTER SLC35B4"/>
    <property type="match status" value="1"/>
</dbReference>
<dbReference type="GO" id="GO:0000139">
    <property type="term" value="C:Golgi membrane"/>
    <property type="evidence" value="ECO:0007669"/>
    <property type="project" value="TreeGrafter"/>
</dbReference>
<feature type="transmembrane region" description="Helical" evidence="8">
    <location>
        <begin position="290"/>
        <end position="318"/>
    </location>
</feature>